<gene>
    <name evidence="7" type="ORF">LWI28_012830</name>
</gene>
<evidence type="ECO:0000313" key="7">
    <source>
        <dbReference type="EMBL" id="KAI9198271.1"/>
    </source>
</evidence>
<comment type="caution">
    <text evidence="7">The sequence shown here is derived from an EMBL/GenBank/DDBJ whole genome shotgun (WGS) entry which is preliminary data.</text>
</comment>
<evidence type="ECO:0000313" key="8">
    <source>
        <dbReference type="Proteomes" id="UP001064489"/>
    </source>
</evidence>
<organism evidence="7 8">
    <name type="scientific">Acer negundo</name>
    <name type="common">Box elder</name>
    <dbReference type="NCBI Taxonomy" id="4023"/>
    <lineage>
        <taxon>Eukaryota</taxon>
        <taxon>Viridiplantae</taxon>
        <taxon>Streptophyta</taxon>
        <taxon>Embryophyta</taxon>
        <taxon>Tracheophyta</taxon>
        <taxon>Spermatophyta</taxon>
        <taxon>Magnoliopsida</taxon>
        <taxon>eudicotyledons</taxon>
        <taxon>Gunneridae</taxon>
        <taxon>Pentapetalae</taxon>
        <taxon>rosids</taxon>
        <taxon>malvids</taxon>
        <taxon>Sapindales</taxon>
        <taxon>Sapindaceae</taxon>
        <taxon>Hippocastanoideae</taxon>
        <taxon>Acereae</taxon>
        <taxon>Acer</taxon>
    </lineage>
</organism>
<keyword evidence="1" id="KW-0547">Nucleotide-binding</keyword>
<dbReference type="AlphaFoldDB" id="A0AAD5JFA8"/>
<evidence type="ECO:0000256" key="3">
    <source>
        <dbReference type="ARBA" id="ARBA00023134"/>
    </source>
</evidence>
<feature type="compositionally biased region" description="Basic and acidic residues" evidence="5">
    <location>
        <begin position="334"/>
        <end position="355"/>
    </location>
</feature>
<reference evidence="7 8" key="1">
    <citation type="journal article" date="2022" name="Plant J.">
        <title>Strategies of tolerance reflected in two North American maple genomes.</title>
        <authorList>
            <person name="McEvoy S.L."/>
            <person name="Sezen U.U."/>
            <person name="Trouern-Trend A."/>
            <person name="McMahon S.M."/>
            <person name="Schaberg P.G."/>
            <person name="Yang J."/>
            <person name="Wegrzyn J.L."/>
            <person name="Swenson N.G."/>
        </authorList>
    </citation>
    <scope>NUCLEOTIDE SEQUENCE [LARGE SCALE GENOMIC DNA]</scope>
    <source>
        <strain evidence="7">91603</strain>
    </source>
</reference>
<evidence type="ECO:0000256" key="1">
    <source>
        <dbReference type="ARBA" id="ARBA00022741"/>
    </source>
</evidence>
<keyword evidence="2" id="KW-0378">Hydrolase</keyword>
<dbReference type="Pfam" id="PF02841">
    <property type="entry name" value="GBP_C"/>
    <property type="match status" value="1"/>
</dbReference>
<dbReference type="InterPro" id="IPR027417">
    <property type="entry name" value="P-loop_NTPase"/>
</dbReference>
<dbReference type="SUPFAM" id="SSF52540">
    <property type="entry name" value="P-loop containing nucleoside triphosphate hydrolases"/>
    <property type="match status" value="1"/>
</dbReference>
<protein>
    <recommendedName>
        <fullName evidence="6">GB1/RHD3-type G domain-containing protein</fullName>
    </recommendedName>
</protein>
<dbReference type="GO" id="GO:0005525">
    <property type="term" value="F:GTP binding"/>
    <property type="evidence" value="ECO:0007669"/>
    <property type="project" value="UniProtKB-KW"/>
</dbReference>
<feature type="domain" description="GB1/RHD3-type G" evidence="6">
    <location>
        <begin position="1"/>
        <end position="147"/>
    </location>
</feature>
<evidence type="ECO:0000256" key="5">
    <source>
        <dbReference type="SAM" id="MobiDB-lite"/>
    </source>
</evidence>
<proteinExistence type="inferred from homology"/>
<dbReference type="InterPro" id="IPR015894">
    <property type="entry name" value="Guanylate-bd_N"/>
</dbReference>
<dbReference type="Proteomes" id="UP001064489">
    <property type="component" value="Chromosome 13"/>
</dbReference>
<keyword evidence="3" id="KW-0342">GTP-binding</keyword>
<dbReference type="PROSITE" id="PS51715">
    <property type="entry name" value="G_GB1_RHD3"/>
    <property type="match status" value="1"/>
</dbReference>
<dbReference type="Gene3D" id="1.20.1000.10">
    <property type="entry name" value="Guanylate-binding protein, C-terminal domain"/>
    <property type="match status" value="1"/>
</dbReference>
<dbReference type="EMBL" id="JAJSOW010000002">
    <property type="protein sequence ID" value="KAI9198271.1"/>
    <property type="molecule type" value="Genomic_DNA"/>
</dbReference>
<evidence type="ECO:0000256" key="2">
    <source>
        <dbReference type="ARBA" id="ARBA00022801"/>
    </source>
</evidence>
<keyword evidence="8" id="KW-1185">Reference proteome</keyword>
<dbReference type="InterPro" id="IPR036543">
    <property type="entry name" value="Guanylate-bd_C_sf"/>
</dbReference>
<dbReference type="InterPro" id="IPR030386">
    <property type="entry name" value="G_GB1_RHD3_dom"/>
</dbReference>
<dbReference type="SUPFAM" id="SSF48340">
    <property type="entry name" value="Interferon-induced guanylate-binding protein 1 (GBP1), C-terminal domain"/>
    <property type="match status" value="1"/>
</dbReference>
<accession>A0AAD5JFA8</accession>
<comment type="similarity">
    <text evidence="4">Belongs to the TRAFAC class dynamin-like GTPase superfamily. GB1/RHD3 GTPase family.</text>
</comment>
<dbReference type="Pfam" id="PF02263">
    <property type="entry name" value="GBP"/>
    <property type="match status" value="1"/>
</dbReference>
<sequence>MGGLDESAVRYLSLVTQMTKHIRGRASKERTSASEMGQFSPIFVFLLKDFYLELVEEDRRITPRDYMELFLRPVQGNGEKIAAKNEICDSIRALFPDRECYRLVRPSNNEDDLLRLDQILLDKLQREFRSGPDAFTKFVFERPRPKQVGATVMTVPTIPSLWRGVEEAECQKAYNSATDTYMSNFDRPKLPEEVALSEAHEEAVQKSLAVYNAGAVGVGAARKKYEGLLMKFFKKAFEDYKRNIFMEAEIQCSKAIQSMEKRLRAACHSSDANIDNVVKKDGSGHDVIKRTGFKTCYCNQNSGPIGKLTHEISPSRSEDVSLVGPEFGHVQLRAKERPTSSKPDSDVRNNIDSESHSNSNVPESDASVEDLVSIGDYSGEWEVGIGRSPEKIIVDRMEASSILSQSRK</sequence>
<dbReference type="Gene3D" id="3.40.50.300">
    <property type="entry name" value="P-loop containing nucleotide triphosphate hydrolases"/>
    <property type="match status" value="1"/>
</dbReference>
<evidence type="ECO:0000259" key="6">
    <source>
        <dbReference type="PROSITE" id="PS51715"/>
    </source>
</evidence>
<dbReference type="PANTHER" id="PTHR10751">
    <property type="entry name" value="GUANYLATE BINDING PROTEIN"/>
    <property type="match status" value="1"/>
</dbReference>
<evidence type="ECO:0000256" key="4">
    <source>
        <dbReference type="PROSITE-ProRule" id="PRU01052"/>
    </source>
</evidence>
<dbReference type="GO" id="GO:0003924">
    <property type="term" value="F:GTPase activity"/>
    <property type="evidence" value="ECO:0007669"/>
    <property type="project" value="InterPro"/>
</dbReference>
<dbReference type="InterPro" id="IPR003191">
    <property type="entry name" value="Guanylate-bd/ATL_C"/>
</dbReference>
<name>A0AAD5JFA8_ACENE</name>
<feature type="region of interest" description="Disordered" evidence="5">
    <location>
        <begin position="334"/>
        <end position="368"/>
    </location>
</feature>